<reference evidence="2 3" key="1">
    <citation type="submission" date="2024-07" db="EMBL/GenBank/DDBJ databases">
        <title>Section-level genome sequencing and comparative genomics of Aspergillus sections Usti and Cavernicolus.</title>
        <authorList>
            <consortium name="Lawrence Berkeley National Laboratory"/>
            <person name="Nybo J.L."/>
            <person name="Vesth T.C."/>
            <person name="Theobald S."/>
            <person name="Frisvad J.C."/>
            <person name="Larsen T.O."/>
            <person name="Kjaerboelling I."/>
            <person name="Rothschild-Mancinelli K."/>
            <person name="Lyhne E.K."/>
            <person name="Kogle M.E."/>
            <person name="Barry K."/>
            <person name="Clum A."/>
            <person name="Na H."/>
            <person name="Ledsgaard L."/>
            <person name="Lin J."/>
            <person name="Lipzen A."/>
            <person name="Kuo A."/>
            <person name="Riley R."/>
            <person name="Mondo S."/>
            <person name="Labutti K."/>
            <person name="Haridas S."/>
            <person name="Pangalinan J."/>
            <person name="Salamov A.A."/>
            <person name="Simmons B.A."/>
            <person name="Magnuson J.K."/>
            <person name="Chen J."/>
            <person name="Drula E."/>
            <person name="Henrissat B."/>
            <person name="Wiebenga A."/>
            <person name="Lubbers R.J."/>
            <person name="Gomes A.C."/>
            <person name="Makela M.R."/>
            <person name="Stajich J."/>
            <person name="Grigoriev I.V."/>
            <person name="Mortensen U.H."/>
            <person name="De Vries R.P."/>
            <person name="Baker S.E."/>
            <person name="Andersen M.R."/>
        </authorList>
    </citation>
    <scope>NUCLEOTIDE SEQUENCE [LARGE SCALE GENOMIC DNA]</scope>
    <source>
        <strain evidence="2 3">CBS 123904</strain>
    </source>
</reference>
<proteinExistence type="predicted"/>
<accession>A0ABR4JIV3</accession>
<dbReference type="Proteomes" id="UP001610446">
    <property type="component" value="Unassembled WGS sequence"/>
</dbReference>
<gene>
    <name evidence="2" type="ORF">BJY01DRAFT_218857</name>
</gene>
<evidence type="ECO:0000256" key="1">
    <source>
        <dbReference type="SAM" id="MobiDB-lite"/>
    </source>
</evidence>
<dbReference type="EMBL" id="JBFXLU010000126">
    <property type="protein sequence ID" value="KAL2839970.1"/>
    <property type="molecule type" value="Genomic_DNA"/>
</dbReference>
<protein>
    <submittedName>
        <fullName evidence="2">Uncharacterized protein</fullName>
    </submittedName>
</protein>
<keyword evidence="3" id="KW-1185">Reference proteome</keyword>
<organism evidence="2 3">
    <name type="scientific">Aspergillus pseudoustus</name>
    <dbReference type="NCBI Taxonomy" id="1810923"/>
    <lineage>
        <taxon>Eukaryota</taxon>
        <taxon>Fungi</taxon>
        <taxon>Dikarya</taxon>
        <taxon>Ascomycota</taxon>
        <taxon>Pezizomycotina</taxon>
        <taxon>Eurotiomycetes</taxon>
        <taxon>Eurotiomycetidae</taxon>
        <taxon>Eurotiales</taxon>
        <taxon>Aspergillaceae</taxon>
        <taxon>Aspergillus</taxon>
        <taxon>Aspergillus subgen. Nidulantes</taxon>
    </lineage>
</organism>
<feature type="compositionally biased region" description="Polar residues" evidence="1">
    <location>
        <begin position="50"/>
        <end position="63"/>
    </location>
</feature>
<feature type="region of interest" description="Disordered" evidence="1">
    <location>
        <begin position="48"/>
        <end position="69"/>
    </location>
</feature>
<dbReference type="PROSITE" id="PS51257">
    <property type="entry name" value="PROKAR_LIPOPROTEIN"/>
    <property type="match status" value="1"/>
</dbReference>
<evidence type="ECO:0000313" key="3">
    <source>
        <dbReference type="Proteomes" id="UP001610446"/>
    </source>
</evidence>
<evidence type="ECO:0000313" key="2">
    <source>
        <dbReference type="EMBL" id="KAL2839970.1"/>
    </source>
</evidence>
<sequence length="88" mass="9500">MLGFKGGEGDESKKKKKDIVIRGVIGGWSGSTGCLCVSIWRVGPGLLEPRTQTEGSDDNNPPSKANAWNPHRIYSSPSILDLVEIYAL</sequence>
<name>A0ABR4JIV3_9EURO</name>
<comment type="caution">
    <text evidence="2">The sequence shown here is derived from an EMBL/GenBank/DDBJ whole genome shotgun (WGS) entry which is preliminary data.</text>
</comment>